<evidence type="ECO:0000256" key="5">
    <source>
        <dbReference type="ARBA" id="ARBA00022837"/>
    </source>
</evidence>
<evidence type="ECO:0000256" key="2">
    <source>
        <dbReference type="ARBA" id="ARBA00008779"/>
    </source>
</evidence>
<dbReference type="GO" id="GO:0046872">
    <property type="term" value="F:metal ion binding"/>
    <property type="evidence" value="ECO:0007669"/>
    <property type="project" value="UniProtKB-KW"/>
</dbReference>
<dbReference type="PANTHER" id="PTHR42693">
    <property type="entry name" value="ARYLSULFATASE FAMILY MEMBER"/>
    <property type="match status" value="1"/>
</dbReference>
<name>V8NEL5_OPHHA</name>
<evidence type="ECO:0000256" key="3">
    <source>
        <dbReference type="ARBA" id="ARBA00022723"/>
    </source>
</evidence>
<dbReference type="InterPro" id="IPR050738">
    <property type="entry name" value="Sulfatase"/>
</dbReference>
<protein>
    <recommendedName>
        <fullName evidence="6">Sulfatase N-terminal domain-containing protein</fullName>
    </recommendedName>
</protein>
<keyword evidence="3" id="KW-0479">Metal-binding</keyword>
<evidence type="ECO:0000259" key="6">
    <source>
        <dbReference type="Pfam" id="PF00884"/>
    </source>
</evidence>
<dbReference type="PROSITE" id="PS00523">
    <property type="entry name" value="SULFATASE_1"/>
    <property type="match status" value="1"/>
</dbReference>
<keyword evidence="8" id="KW-1185">Reference proteome</keyword>
<dbReference type="EMBL" id="AZIM01004685">
    <property type="protein sequence ID" value="ETE60421.1"/>
    <property type="molecule type" value="Genomic_DNA"/>
</dbReference>
<dbReference type="InterPro" id="IPR024607">
    <property type="entry name" value="Sulfatase_CS"/>
</dbReference>
<dbReference type="Proteomes" id="UP000018936">
    <property type="component" value="Unassembled WGS sequence"/>
</dbReference>
<dbReference type="GO" id="GO:0004065">
    <property type="term" value="F:arylsulfatase activity"/>
    <property type="evidence" value="ECO:0007669"/>
    <property type="project" value="TreeGrafter"/>
</dbReference>
<proteinExistence type="inferred from homology"/>
<dbReference type="InterPro" id="IPR017850">
    <property type="entry name" value="Alkaline_phosphatase_core_sf"/>
</dbReference>
<reference evidence="7 8" key="1">
    <citation type="journal article" date="2013" name="Proc. Natl. Acad. Sci. U.S.A.">
        <title>The king cobra genome reveals dynamic gene evolution and adaptation in the snake venom system.</title>
        <authorList>
            <person name="Vonk F.J."/>
            <person name="Casewell N.R."/>
            <person name="Henkel C.V."/>
            <person name="Heimberg A.M."/>
            <person name="Jansen H.J."/>
            <person name="McCleary R.J."/>
            <person name="Kerkkamp H.M."/>
            <person name="Vos R.A."/>
            <person name="Guerreiro I."/>
            <person name="Calvete J.J."/>
            <person name="Wuster W."/>
            <person name="Woods A.E."/>
            <person name="Logan J.M."/>
            <person name="Harrison R.A."/>
            <person name="Castoe T.A."/>
            <person name="de Koning A.P."/>
            <person name="Pollock D.D."/>
            <person name="Yandell M."/>
            <person name="Calderon D."/>
            <person name="Renjifo C."/>
            <person name="Currier R.B."/>
            <person name="Salgado D."/>
            <person name="Pla D."/>
            <person name="Sanz L."/>
            <person name="Hyder A.S."/>
            <person name="Ribeiro J.M."/>
            <person name="Arntzen J.W."/>
            <person name="van den Thillart G.E."/>
            <person name="Boetzer M."/>
            <person name="Pirovano W."/>
            <person name="Dirks R.P."/>
            <person name="Spaink H.P."/>
            <person name="Duboule D."/>
            <person name="McGlinn E."/>
            <person name="Kini R.M."/>
            <person name="Richardson M.K."/>
        </authorList>
    </citation>
    <scope>NUCLEOTIDE SEQUENCE</scope>
    <source>
        <tissue evidence="7">Blood</tissue>
    </source>
</reference>
<comment type="cofactor">
    <cofactor evidence="1">
        <name>Ca(2+)</name>
        <dbReference type="ChEBI" id="CHEBI:29108"/>
    </cofactor>
</comment>
<evidence type="ECO:0000256" key="1">
    <source>
        <dbReference type="ARBA" id="ARBA00001913"/>
    </source>
</evidence>
<feature type="non-terminal residue" evidence="7">
    <location>
        <position position="1"/>
    </location>
</feature>
<dbReference type="SUPFAM" id="SSF53649">
    <property type="entry name" value="Alkaline phosphatase-like"/>
    <property type="match status" value="1"/>
</dbReference>
<dbReference type="AlphaFoldDB" id="V8NEL5"/>
<comment type="similarity">
    <text evidence="2">Belongs to the sulfatase family.</text>
</comment>
<dbReference type="Gene3D" id="3.40.720.10">
    <property type="entry name" value="Alkaline Phosphatase, subunit A"/>
    <property type="match status" value="1"/>
</dbReference>
<dbReference type="Pfam" id="PF00884">
    <property type="entry name" value="Sulfatase"/>
    <property type="match status" value="1"/>
</dbReference>
<keyword evidence="4" id="KW-0378">Hydrolase</keyword>
<dbReference type="InterPro" id="IPR000917">
    <property type="entry name" value="Sulfatase_N"/>
</dbReference>
<dbReference type="OrthoDB" id="103349at2759"/>
<organism evidence="7 8">
    <name type="scientific">Ophiophagus hannah</name>
    <name type="common">King cobra</name>
    <name type="synonym">Naja hannah</name>
    <dbReference type="NCBI Taxonomy" id="8665"/>
    <lineage>
        <taxon>Eukaryota</taxon>
        <taxon>Metazoa</taxon>
        <taxon>Chordata</taxon>
        <taxon>Craniata</taxon>
        <taxon>Vertebrata</taxon>
        <taxon>Euteleostomi</taxon>
        <taxon>Lepidosauria</taxon>
        <taxon>Squamata</taxon>
        <taxon>Bifurcata</taxon>
        <taxon>Unidentata</taxon>
        <taxon>Episquamata</taxon>
        <taxon>Toxicofera</taxon>
        <taxon>Serpentes</taxon>
        <taxon>Colubroidea</taxon>
        <taxon>Elapidae</taxon>
        <taxon>Elapinae</taxon>
        <taxon>Ophiophagus</taxon>
    </lineage>
</organism>
<feature type="domain" description="Sulfatase N-terminal" evidence="6">
    <location>
        <begin position="27"/>
        <end position="106"/>
    </location>
</feature>
<dbReference type="PANTHER" id="PTHR42693:SF9">
    <property type="entry name" value="STERYL-SULFATASE"/>
    <property type="match status" value="1"/>
</dbReference>
<sequence length="107" mass="11871">MQIYYGCQGHNYYKPQEIYKTHIYIVYISLSQKTPNIDNLANGGIKLTHHVAAAPLCTPSRAAFLTGRYPIRSGMASLNRFGVFLFSASSGGLPAEEITFAKLLQQE</sequence>
<feature type="non-terminal residue" evidence="7">
    <location>
        <position position="107"/>
    </location>
</feature>
<evidence type="ECO:0000313" key="7">
    <source>
        <dbReference type="EMBL" id="ETE60421.1"/>
    </source>
</evidence>
<accession>V8NEL5</accession>
<comment type="caution">
    <text evidence="7">The sequence shown here is derived from an EMBL/GenBank/DDBJ whole genome shotgun (WGS) entry which is preliminary data.</text>
</comment>
<evidence type="ECO:0000256" key="4">
    <source>
        <dbReference type="ARBA" id="ARBA00022801"/>
    </source>
</evidence>
<gene>
    <name evidence="7" type="ORF">L345_13837</name>
</gene>
<evidence type="ECO:0000313" key="8">
    <source>
        <dbReference type="Proteomes" id="UP000018936"/>
    </source>
</evidence>
<keyword evidence="5" id="KW-0106">Calcium</keyword>